<dbReference type="Pfam" id="PF02852">
    <property type="entry name" value="Pyr_redox_dim"/>
    <property type="match status" value="1"/>
</dbReference>
<dbReference type="EMBL" id="JBHSLC010000021">
    <property type="protein sequence ID" value="MFC5356066.1"/>
    <property type="molecule type" value="Genomic_DNA"/>
</dbReference>
<dbReference type="SUPFAM" id="SSF51905">
    <property type="entry name" value="FAD/NAD(P)-binding domain"/>
    <property type="match status" value="1"/>
</dbReference>
<keyword evidence="4 10" id="KW-0274">FAD</keyword>
<dbReference type="PRINTS" id="PR00411">
    <property type="entry name" value="PNDRDTASEI"/>
</dbReference>
<keyword evidence="3 10" id="KW-0285">Flavoprotein</keyword>
<evidence type="ECO:0000256" key="1">
    <source>
        <dbReference type="ARBA" id="ARBA00007532"/>
    </source>
</evidence>
<evidence type="ECO:0000256" key="3">
    <source>
        <dbReference type="ARBA" id="ARBA00022630"/>
    </source>
</evidence>
<dbReference type="PROSITE" id="PS00076">
    <property type="entry name" value="PYRIDINE_REDOX_1"/>
    <property type="match status" value="1"/>
</dbReference>
<dbReference type="PIRSF" id="PIRSF000350">
    <property type="entry name" value="Mercury_reductase_MerA"/>
    <property type="match status" value="1"/>
</dbReference>
<evidence type="ECO:0000256" key="7">
    <source>
        <dbReference type="ARBA" id="ARBA00023157"/>
    </source>
</evidence>
<comment type="miscellaneous">
    <text evidence="10">The active site is a redox-active disulfide bond.</text>
</comment>
<dbReference type="RefSeq" id="WP_376995652.1">
    <property type="nucleotide sequence ID" value="NZ_JBHSLC010000021.1"/>
</dbReference>
<dbReference type="InterPro" id="IPR001100">
    <property type="entry name" value="Pyr_nuc-diS_OxRdtase"/>
</dbReference>
<dbReference type="PANTHER" id="PTHR22912">
    <property type="entry name" value="DISULFIDE OXIDOREDUCTASE"/>
    <property type="match status" value="1"/>
</dbReference>
<dbReference type="InterPro" id="IPR036188">
    <property type="entry name" value="FAD/NAD-bd_sf"/>
</dbReference>
<dbReference type="InterPro" id="IPR012999">
    <property type="entry name" value="Pyr_OxRdtase_I_AS"/>
</dbReference>
<dbReference type="PANTHER" id="PTHR22912:SF151">
    <property type="entry name" value="DIHYDROLIPOYL DEHYDROGENASE, MITOCHONDRIAL"/>
    <property type="match status" value="1"/>
</dbReference>
<dbReference type="NCBIfam" id="TIGR01350">
    <property type="entry name" value="lipoamide_DH"/>
    <property type="match status" value="1"/>
</dbReference>
<dbReference type="EC" id="1.8.1.4" evidence="2 10"/>
<keyword evidence="14" id="KW-1185">Reference proteome</keyword>
<name>A0ABW0G5J8_9PROT</name>
<comment type="similarity">
    <text evidence="1 10">Belongs to the class-I pyridine nucleotide-disulfide oxidoreductase family.</text>
</comment>
<proteinExistence type="inferred from homology"/>
<dbReference type="Pfam" id="PF07992">
    <property type="entry name" value="Pyr_redox_2"/>
    <property type="match status" value="1"/>
</dbReference>
<evidence type="ECO:0000259" key="12">
    <source>
        <dbReference type="Pfam" id="PF07992"/>
    </source>
</evidence>
<dbReference type="InterPro" id="IPR016156">
    <property type="entry name" value="FAD/NAD-linked_Rdtase_dimer_sf"/>
</dbReference>
<dbReference type="InterPro" id="IPR004099">
    <property type="entry name" value="Pyr_nucl-diS_OxRdtase_dimer"/>
</dbReference>
<evidence type="ECO:0000256" key="4">
    <source>
        <dbReference type="ARBA" id="ARBA00022827"/>
    </source>
</evidence>
<sequence>MAESTFDVVVVGGGPGGYVCAIRAAQLGFKVACVEKRSALGGTCLNVGCIPSKALLAASEKYEEAKHGLAKFGIKVGGVELDLPGMLSHKDKVVKENTGGIEFLFKKNKIAWLKGAGRITAPNTVEVEGVGTITASKAIVIATGSEVTPLPGIEIDEQKIVSSTGALELPEVPKRLVVIGGGVIGLELGSVWGRLGAQVTVVEFLDRILPTMDGEVSKQMQRILGKQGMTFKLGSKVTGAKITNTGVTLSVEPAAGGTAEEVEADVVLVAIGRRAYTNGLGLDAVGVEMDNRGRVKIGTHFETNVPGIYAIGDVVEGPMLAHKAEEEGVALAELLAGQAGHVNHDLVPGVVYTWPEVAAVGKTEEELKAAGVAFKAGKFPFTANGRARASGTTDGFVKILADARTDKVLGVHMVGPNVSEMVAELAVAMEFSASAEDIARTCHAHPTLSEVTKEAALAVDGRALHI</sequence>
<comment type="catalytic activity">
    <reaction evidence="9 10">
        <text>N(6)-[(R)-dihydrolipoyl]-L-lysyl-[protein] + NAD(+) = N(6)-[(R)-lipoyl]-L-lysyl-[protein] + NADH + H(+)</text>
        <dbReference type="Rhea" id="RHEA:15045"/>
        <dbReference type="Rhea" id="RHEA-COMP:10474"/>
        <dbReference type="Rhea" id="RHEA-COMP:10475"/>
        <dbReference type="ChEBI" id="CHEBI:15378"/>
        <dbReference type="ChEBI" id="CHEBI:57540"/>
        <dbReference type="ChEBI" id="CHEBI:57945"/>
        <dbReference type="ChEBI" id="CHEBI:83099"/>
        <dbReference type="ChEBI" id="CHEBI:83100"/>
        <dbReference type="EC" id="1.8.1.4"/>
    </reaction>
</comment>
<evidence type="ECO:0000256" key="10">
    <source>
        <dbReference type="RuleBase" id="RU003692"/>
    </source>
</evidence>
<accession>A0ABW0G5J8</accession>
<protein>
    <recommendedName>
        <fullName evidence="2 10">Dihydrolipoyl dehydrogenase</fullName>
        <ecNumber evidence="2 10">1.8.1.4</ecNumber>
    </recommendedName>
</protein>
<organism evidence="13 14">
    <name type="scientific">Azospirillum himalayense</name>
    <dbReference type="NCBI Taxonomy" id="654847"/>
    <lineage>
        <taxon>Bacteria</taxon>
        <taxon>Pseudomonadati</taxon>
        <taxon>Pseudomonadota</taxon>
        <taxon>Alphaproteobacteria</taxon>
        <taxon>Rhodospirillales</taxon>
        <taxon>Azospirillaceae</taxon>
        <taxon>Azospirillum</taxon>
    </lineage>
</organism>
<evidence type="ECO:0000313" key="13">
    <source>
        <dbReference type="EMBL" id="MFC5356066.1"/>
    </source>
</evidence>
<dbReference type="InterPro" id="IPR023753">
    <property type="entry name" value="FAD/NAD-binding_dom"/>
</dbReference>
<evidence type="ECO:0000259" key="11">
    <source>
        <dbReference type="Pfam" id="PF02852"/>
    </source>
</evidence>
<dbReference type="Proteomes" id="UP001596166">
    <property type="component" value="Unassembled WGS sequence"/>
</dbReference>
<evidence type="ECO:0000256" key="9">
    <source>
        <dbReference type="ARBA" id="ARBA00049187"/>
    </source>
</evidence>
<evidence type="ECO:0000256" key="2">
    <source>
        <dbReference type="ARBA" id="ARBA00012608"/>
    </source>
</evidence>
<keyword evidence="8 10" id="KW-0676">Redox-active center</keyword>
<keyword evidence="5 10" id="KW-0560">Oxidoreductase</keyword>
<dbReference type="Gene3D" id="3.30.390.30">
    <property type="match status" value="1"/>
</dbReference>
<evidence type="ECO:0000256" key="6">
    <source>
        <dbReference type="ARBA" id="ARBA00023027"/>
    </source>
</evidence>
<evidence type="ECO:0000256" key="5">
    <source>
        <dbReference type="ARBA" id="ARBA00023002"/>
    </source>
</evidence>
<feature type="domain" description="FAD/NAD(P)-binding" evidence="12">
    <location>
        <begin position="6"/>
        <end position="328"/>
    </location>
</feature>
<comment type="cofactor">
    <cofactor evidence="10">
        <name>FAD</name>
        <dbReference type="ChEBI" id="CHEBI:57692"/>
    </cofactor>
    <text evidence="10">Binds 1 FAD per subunit.</text>
</comment>
<dbReference type="InterPro" id="IPR050151">
    <property type="entry name" value="Class-I_Pyr_Nuc-Dis_Oxidored"/>
</dbReference>
<evidence type="ECO:0000256" key="8">
    <source>
        <dbReference type="ARBA" id="ARBA00023284"/>
    </source>
</evidence>
<keyword evidence="7" id="KW-1015">Disulfide bond</keyword>
<comment type="caution">
    <text evidence="13">The sequence shown here is derived from an EMBL/GenBank/DDBJ whole genome shotgun (WGS) entry which is preliminary data.</text>
</comment>
<dbReference type="SUPFAM" id="SSF55424">
    <property type="entry name" value="FAD/NAD-linked reductases, dimerisation (C-terminal) domain"/>
    <property type="match status" value="1"/>
</dbReference>
<dbReference type="InterPro" id="IPR006258">
    <property type="entry name" value="Lipoamide_DH"/>
</dbReference>
<dbReference type="GO" id="GO:0004148">
    <property type="term" value="F:dihydrolipoyl dehydrogenase (NADH) activity"/>
    <property type="evidence" value="ECO:0007669"/>
    <property type="project" value="UniProtKB-EC"/>
</dbReference>
<dbReference type="PRINTS" id="PR00368">
    <property type="entry name" value="FADPNR"/>
</dbReference>
<keyword evidence="6 10" id="KW-0520">NAD</keyword>
<reference evidence="14" key="1">
    <citation type="journal article" date="2019" name="Int. J. Syst. Evol. Microbiol.">
        <title>The Global Catalogue of Microorganisms (GCM) 10K type strain sequencing project: providing services to taxonomists for standard genome sequencing and annotation.</title>
        <authorList>
            <consortium name="The Broad Institute Genomics Platform"/>
            <consortium name="The Broad Institute Genome Sequencing Center for Infectious Disease"/>
            <person name="Wu L."/>
            <person name="Ma J."/>
        </authorList>
    </citation>
    <scope>NUCLEOTIDE SEQUENCE [LARGE SCALE GENOMIC DNA]</scope>
    <source>
        <strain evidence="14">CCUG 58760</strain>
    </source>
</reference>
<feature type="domain" description="Pyridine nucleotide-disulphide oxidoreductase dimerisation" evidence="11">
    <location>
        <begin position="347"/>
        <end position="456"/>
    </location>
</feature>
<evidence type="ECO:0000313" key="14">
    <source>
        <dbReference type="Proteomes" id="UP001596166"/>
    </source>
</evidence>
<dbReference type="Gene3D" id="3.50.50.60">
    <property type="entry name" value="FAD/NAD(P)-binding domain"/>
    <property type="match status" value="2"/>
</dbReference>
<gene>
    <name evidence="13" type="primary">lpdA</name>
    <name evidence="13" type="ORF">ACFPMG_13710</name>
</gene>